<dbReference type="EMBL" id="WJQU01000003">
    <property type="protein sequence ID" value="KAJ6638814.1"/>
    <property type="molecule type" value="Genomic_DNA"/>
</dbReference>
<dbReference type="InterPro" id="IPR050433">
    <property type="entry name" value="Myc_transcription_factors"/>
</dbReference>
<dbReference type="Pfam" id="PF00010">
    <property type="entry name" value="HLH"/>
    <property type="match status" value="1"/>
</dbReference>
<evidence type="ECO:0000259" key="2">
    <source>
        <dbReference type="PROSITE" id="PS50888"/>
    </source>
</evidence>
<evidence type="ECO:0000313" key="3">
    <source>
        <dbReference type="EMBL" id="KAJ6638814.1"/>
    </source>
</evidence>
<dbReference type="AlphaFoldDB" id="A0A9Q0MX70"/>
<dbReference type="InterPro" id="IPR036638">
    <property type="entry name" value="HLH_DNA-bd_sf"/>
</dbReference>
<evidence type="ECO:0000256" key="1">
    <source>
        <dbReference type="SAM" id="MobiDB-lite"/>
    </source>
</evidence>
<feature type="region of interest" description="Disordered" evidence="1">
    <location>
        <begin position="379"/>
        <end position="469"/>
    </location>
</feature>
<protein>
    <submittedName>
        <fullName evidence="3">Myc protein</fullName>
    </submittedName>
</protein>
<evidence type="ECO:0000313" key="4">
    <source>
        <dbReference type="Proteomes" id="UP001151699"/>
    </source>
</evidence>
<accession>A0A9Q0MX70</accession>
<reference evidence="3" key="1">
    <citation type="submission" date="2022-07" db="EMBL/GenBank/DDBJ databases">
        <authorList>
            <person name="Trinca V."/>
            <person name="Uliana J.V.C."/>
            <person name="Torres T.T."/>
            <person name="Ward R.J."/>
            <person name="Monesi N."/>
        </authorList>
    </citation>
    <scope>NUCLEOTIDE SEQUENCE</scope>
    <source>
        <strain evidence="3">HSMRA1968</strain>
        <tissue evidence="3">Whole embryos</tissue>
    </source>
</reference>
<feature type="compositionally biased region" description="Low complexity" evidence="1">
    <location>
        <begin position="443"/>
        <end position="453"/>
    </location>
</feature>
<feature type="region of interest" description="Disordered" evidence="1">
    <location>
        <begin position="304"/>
        <end position="324"/>
    </location>
</feature>
<feature type="compositionally biased region" description="Low complexity" evidence="1">
    <location>
        <begin position="399"/>
        <end position="409"/>
    </location>
</feature>
<comment type="caution">
    <text evidence="3">The sequence shown here is derived from an EMBL/GenBank/DDBJ whole genome shotgun (WGS) entry which is preliminary data.</text>
</comment>
<proteinExistence type="predicted"/>
<dbReference type="SMART" id="SM00353">
    <property type="entry name" value="HLH"/>
    <property type="match status" value="1"/>
</dbReference>
<gene>
    <name evidence="3" type="primary">Myc</name>
    <name evidence="3" type="ORF">Bhyg_11552</name>
</gene>
<dbReference type="GO" id="GO:0046983">
    <property type="term" value="F:protein dimerization activity"/>
    <property type="evidence" value="ECO:0007669"/>
    <property type="project" value="InterPro"/>
</dbReference>
<dbReference type="Gene3D" id="4.10.280.10">
    <property type="entry name" value="Helix-loop-helix DNA-binding domain"/>
    <property type="match status" value="1"/>
</dbReference>
<dbReference type="Proteomes" id="UP001151699">
    <property type="component" value="Chromosome X"/>
</dbReference>
<keyword evidence="4" id="KW-1185">Reference proteome</keyword>
<feature type="compositionally biased region" description="Basic and acidic residues" evidence="1">
    <location>
        <begin position="313"/>
        <end position="324"/>
    </location>
</feature>
<feature type="domain" description="BHLH" evidence="2">
    <location>
        <begin position="471"/>
        <end position="523"/>
    </location>
</feature>
<dbReference type="OrthoDB" id="5964374at2759"/>
<dbReference type="PROSITE" id="PS50888">
    <property type="entry name" value="BHLH"/>
    <property type="match status" value="1"/>
</dbReference>
<name>A0A9Q0MX70_9DIPT</name>
<organism evidence="3 4">
    <name type="scientific">Pseudolycoriella hygida</name>
    <dbReference type="NCBI Taxonomy" id="35572"/>
    <lineage>
        <taxon>Eukaryota</taxon>
        <taxon>Metazoa</taxon>
        <taxon>Ecdysozoa</taxon>
        <taxon>Arthropoda</taxon>
        <taxon>Hexapoda</taxon>
        <taxon>Insecta</taxon>
        <taxon>Pterygota</taxon>
        <taxon>Neoptera</taxon>
        <taxon>Endopterygota</taxon>
        <taxon>Diptera</taxon>
        <taxon>Nematocera</taxon>
        <taxon>Sciaroidea</taxon>
        <taxon>Sciaridae</taxon>
        <taxon>Pseudolycoriella</taxon>
    </lineage>
</organism>
<dbReference type="CDD" id="cd11400">
    <property type="entry name" value="bHLHzip_Myc"/>
    <property type="match status" value="1"/>
</dbReference>
<dbReference type="PANTHER" id="PTHR45851">
    <property type="entry name" value="MYC PROTO-ONCOGENE"/>
    <property type="match status" value="1"/>
</dbReference>
<dbReference type="SUPFAM" id="SSF47459">
    <property type="entry name" value="HLH, helix-loop-helix DNA-binding domain"/>
    <property type="match status" value="1"/>
</dbReference>
<dbReference type="InterPro" id="IPR011598">
    <property type="entry name" value="bHLH_dom"/>
</dbReference>
<sequence length="560" mass="64577">MGFNEVKREKRIGEHIRIITEQKFLEYSHTFESNTMLSYTSLESISKMFIKDMDDPSMRHHFVDEIIPLPEMTHHCKYIDGDTCCFVYTYRRFHKLYGHDPKKTKLVKHNCMWSGRCTTHPPKPGKAKQIQRRTPPRRYYNKDTIRAGQSLLINSRLNKNTNHSQRVPPIMTANEFLKDREPREFNVRPDTPLSLDDDDTHDFKHTTDLSACTMGSNNIQLISGSSQAEAVNLIKEHLEDSSLHYKDNSRMLPILSTSKEDSYYLFSDIKALSDYQQFIDATVESVESDAESSTNATAISYDSSYANSSQTTHSDHSYTRSKNRVDVDGLGVQTPSDSEEEIDVVSVGEKALPTNPTANDRKVLQTTVAHKISNRIVKTASGVRTIPPRRRDSNESEISTFTTVSSSSFKYPETPTSSTVMRKKQNANEQAGNKRSRGKKQQQKQQPKQKQQQRPAVRRGTTDTDEMGTIERRNLHNNMERQRRIGLKKQFDYLKLQIPNLKDKERAPKVSILREAMLLCRRLTEDHRQQEALMVEQARLHKRVKALRKLLAQQRIVVFQ</sequence>